<dbReference type="Pfam" id="PF13847">
    <property type="entry name" value="Methyltransf_31"/>
    <property type="match status" value="1"/>
</dbReference>
<dbReference type="PANTHER" id="PTHR12133">
    <property type="entry name" value="TRNA (ADENINE(58)-N(1))-METHYLTRANSFERASE"/>
    <property type="match status" value="1"/>
</dbReference>
<dbReference type="InterPro" id="IPR014816">
    <property type="entry name" value="tRNA_MeTrfase_Gcd14"/>
</dbReference>
<dbReference type="CDD" id="cd02440">
    <property type="entry name" value="AdoMet_MTases"/>
    <property type="match status" value="1"/>
</dbReference>
<sequence length="175" mass="19126">MFSDPEKVIDQCSIQVGMDIADLGAGSGGYSIAAAKSLISTGRVYSVDVHKDLLVKLKNRATREGLYNIEVIWGDIEAPNGTKLREMTIDLALVCNVLFQVENQANLLKEIKRILKPGGRVLLVDWADSFGGLGPEPKAVIKKDAAMNIFEQAGFHLDREVSAGAHHYGMLFKKL</sequence>
<feature type="domain" description="Methyltransferase" evidence="1">
    <location>
        <begin position="16"/>
        <end position="127"/>
    </location>
</feature>
<organism evidence="2 3">
    <name type="scientific">Candidatus Zambryskibacteria bacterium RIFCSPHIGHO2_02_38_10.5</name>
    <dbReference type="NCBI Taxonomy" id="1802742"/>
    <lineage>
        <taxon>Bacteria</taxon>
        <taxon>Candidatus Zambryskiibacteriota</taxon>
    </lineage>
</organism>
<evidence type="ECO:0000259" key="1">
    <source>
        <dbReference type="Pfam" id="PF13847"/>
    </source>
</evidence>
<dbReference type="GO" id="GO:0160107">
    <property type="term" value="F:tRNA (adenine(58)-N1)-methyltransferase activity"/>
    <property type="evidence" value="ECO:0007669"/>
    <property type="project" value="InterPro"/>
</dbReference>
<dbReference type="InterPro" id="IPR029063">
    <property type="entry name" value="SAM-dependent_MTases_sf"/>
</dbReference>
<dbReference type="SUPFAM" id="SSF53335">
    <property type="entry name" value="S-adenosyl-L-methionine-dependent methyltransferases"/>
    <property type="match status" value="1"/>
</dbReference>
<reference evidence="2 3" key="1">
    <citation type="journal article" date="2016" name="Nat. Commun.">
        <title>Thousands of microbial genomes shed light on interconnected biogeochemical processes in an aquifer system.</title>
        <authorList>
            <person name="Anantharaman K."/>
            <person name="Brown C.T."/>
            <person name="Hug L.A."/>
            <person name="Sharon I."/>
            <person name="Castelle C.J."/>
            <person name="Probst A.J."/>
            <person name="Thomas B.C."/>
            <person name="Singh A."/>
            <person name="Wilkins M.J."/>
            <person name="Karaoz U."/>
            <person name="Brodie E.L."/>
            <person name="Williams K.H."/>
            <person name="Hubbard S.S."/>
            <person name="Banfield J.F."/>
        </authorList>
    </citation>
    <scope>NUCLEOTIDE SEQUENCE [LARGE SCALE GENOMIC DNA]</scope>
</reference>
<accession>A0A1G2T8Q3</accession>
<dbReference type="Proteomes" id="UP000179264">
    <property type="component" value="Unassembled WGS sequence"/>
</dbReference>
<protein>
    <recommendedName>
        <fullName evidence="1">Methyltransferase domain-containing protein</fullName>
    </recommendedName>
</protein>
<dbReference type="AlphaFoldDB" id="A0A1G2T8Q3"/>
<dbReference type="PANTHER" id="PTHR12133:SF1">
    <property type="entry name" value="TRNA (ADENINE(58)-N(1))-METHYLTRANSFERASE, MITOCHONDRIAL"/>
    <property type="match status" value="1"/>
</dbReference>
<proteinExistence type="predicted"/>
<comment type="caution">
    <text evidence="2">The sequence shown here is derived from an EMBL/GenBank/DDBJ whole genome shotgun (WGS) entry which is preliminary data.</text>
</comment>
<evidence type="ECO:0000313" key="2">
    <source>
        <dbReference type="EMBL" id="OHA93640.1"/>
    </source>
</evidence>
<gene>
    <name evidence="2" type="ORF">A2W58_02230</name>
</gene>
<dbReference type="InterPro" id="IPR025714">
    <property type="entry name" value="Methyltranfer_dom"/>
</dbReference>
<dbReference type="GO" id="GO:0030488">
    <property type="term" value="P:tRNA methylation"/>
    <property type="evidence" value="ECO:0007669"/>
    <property type="project" value="InterPro"/>
</dbReference>
<dbReference type="Gene3D" id="3.40.50.150">
    <property type="entry name" value="Vaccinia Virus protein VP39"/>
    <property type="match status" value="1"/>
</dbReference>
<name>A0A1G2T8Q3_9BACT</name>
<evidence type="ECO:0000313" key="3">
    <source>
        <dbReference type="Proteomes" id="UP000179264"/>
    </source>
</evidence>
<dbReference type="GO" id="GO:0031515">
    <property type="term" value="C:tRNA (m1A) methyltransferase complex"/>
    <property type="evidence" value="ECO:0007669"/>
    <property type="project" value="InterPro"/>
</dbReference>
<dbReference type="EMBL" id="MHVL01000015">
    <property type="protein sequence ID" value="OHA93640.1"/>
    <property type="molecule type" value="Genomic_DNA"/>
</dbReference>